<organism evidence="1 2">
    <name type="scientific">Cronartium quercuum f. sp. fusiforme G11</name>
    <dbReference type="NCBI Taxonomy" id="708437"/>
    <lineage>
        <taxon>Eukaryota</taxon>
        <taxon>Fungi</taxon>
        <taxon>Dikarya</taxon>
        <taxon>Basidiomycota</taxon>
        <taxon>Pucciniomycotina</taxon>
        <taxon>Pucciniomycetes</taxon>
        <taxon>Pucciniales</taxon>
        <taxon>Coleosporiaceae</taxon>
        <taxon>Cronartium</taxon>
    </lineage>
</organism>
<keyword evidence="2" id="KW-1185">Reference proteome</keyword>
<gene>
    <name evidence="1" type="ORF">CROQUDRAFT_650973</name>
</gene>
<dbReference type="EMBL" id="MU167212">
    <property type="protein sequence ID" value="KAG0151564.1"/>
    <property type="molecule type" value="Genomic_DNA"/>
</dbReference>
<sequence length="230" mass="27367">MFNGLKPFIRSFTTESIKKSPLQPLKQRKTIPFRQPRRPHLIDPIYVDPNSKIYSLKENREILFIIREPQSLKSLENGQLSNQPIIHDLSKPINNHTLNKINESDDKSKSCLNIGLSNPTLTFKDDEINHQHDYLPPPIRKKDENYHQTLINLEDLKKIRLLRSKNLSLTKISQKFKINRIFIQMLGIEDNLKRKQINLKHLNLNLRKESKFSYNKLARRVEKRFRRSLW</sequence>
<dbReference type="OrthoDB" id="2504513at2759"/>
<comment type="caution">
    <text evidence="1">The sequence shown here is derived from an EMBL/GenBank/DDBJ whole genome shotgun (WGS) entry which is preliminary data.</text>
</comment>
<evidence type="ECO:0000313" key="2">
    <source>
        <dbReference type="Proteomes" id="UP000886653"/>
    </source>
</evidence>
<name>A0A9P6NWP4_9BASI</name>
<dbReference type="AlphaFoldDB" id="A0A9P6NWP4"/>
<evidence type="ECO:0000313" key="1">
    <source>
        <dbReference type="EMBL" id="KAG0151564.1"/>
    </source>
</evidence>
<reference evidence="1" key="1">
    <citation type="submission" date="2013-11" db="EMBL/GenBank/DDBJ databases">
        <title>Genome sequence of the fusiform rust pathogen reveals effectors for host alternation and coevolution with pine.</title>
        <authorList>
            <consortium name="DOE Joint Genome Institute"/>
            <person name="Smith K."/>
            <person name="Pendleton A."/>
            <person name="Kubisiak T."/>
            <person name="Anderson C."/>
            <person name="Salamov A."/>
            <person name="Aerts A."/>
            <person name="Riley R."/>
            <person name="Clum A."/>
            <person name="Lindquist E."/>
            <person name="Ence D."/>
            <person name="Campbell M."/>
            <person name="Kronenberg Z."/>
            <person name="Feau N."/>
            <person name="Dhillon B."/>
            <person name="Hamelin R."/>
            <person name="Burleigh J."/>
            <person name="Smith J."/>
            <person name="Yandell M."/>
            <person name="Nelson C."/>
            <person name="Grigoriev I."/>
            <person name="Davis J."/>
        </authorList>
    </citation>
    <scope>NUCLEOTIDE SEQUENCE</scope>
    <source>
        <strain evidence="1">G11</strain>
    </source>
</reference>
<protein>
    <submittedName>
        <fullName evidence="1">Uncharacterized protein</fullName>
    </submittedName>
</protein>
<proteinExistence type="predicted"/>
<dbReference type="Proteomes" id="UP000886653">
    <property type="component" value="Unassembled WGS sequence"/>
</dbReference>
<dbReference type="Pfam" id="PF12824">
    <property type="entry name" value="MRP-L20"/>
    <property type="match status" value="1"/>
</dbReference>
<accession>A0A9P6NWP4</accession>